<proteinExistence type="predicted"/>
<feature type="domain" description="DUF5680" evidence="1">
    <location>
        <begin position="53"/>
        <end position="158"/>
    </location>
</feature>
<accession>A0ABP4WQ02</accession>
<gene>
    <name evidence="2" type="ORF">GCM10009681_27830</name>
</gene>
<keyword evidence="3" id="KW-1185">Reference proteome</keyword>
<dbReference type="Pfam" id="PF18931">
    <property type="entry name" value="DUF5680"/>
    <property type="match status" value="1"/>
</dbReference>
<evidence type="ECO:0000313" key="2">
    <source>
        <dbReference type="EMBL" id="GAA1755100.1"/>
    </source>
</evidence>
<comment type="caution">
    <text evidence="2">The sequence shown here is derived from an EMBL/GenBank/DDBJ whole genome shotgun (WGS) entry which is preliminary data.</text>
</comment>
<protein>
    <submittedName>
        <fullName evidence="2">DUF5680 domain-containing protein</fullName>
    </submittedName>
</protein>
<dbReference type="Proteomes" id="UP001500655">
    <property type="component" value="Unassembled WGS sequence"/>
</dbReference>
<evidence type="ECO:0000259" key="1">
    <source>
        <dbReference type="Pfam" id="PF18931"/>
    </source>
</evidence>
<evidence type="ECO:0000313" key="3">
    <source>
        <dbReference type="Proteomes" id="UP001500655"/>
    </source>
</evidence>
<sequence length="160" mass="17374">MHRMIAPPDAGTLETFVVRAKAATYVGGGTPAAPPWPGSHLLTFSDGPWSYQDCYVGGASFCGQETVRHHDIPVWSMTYYGYLLRPELIDAATAGRVIKAALTGLYATGRFLGGWTAQVQEWLYTDTSSGDVTRFTGRETIERDGTAVYELLYLGGTVAE</sequence>
<organism evidence="2 3">
    <name type="scientific">Luedemannella helvata</name>
    <dbReference type="NCBI Taxonomy" id="349315"/>
    <lineage>
        <taxon>Bacteria</taxon>
        <taxon>Bacillati</taxon>
        <taxon>Actinomycetota</taxon>
        <taxon>Actinomycetes</taxon>
        <taxon>Micromonosporales</taxon>
        <taxon>Micromonosporaceae</taxon>
        <taxon>Luedemannella</taxon>
    </lineage>
</organism>
<dbReference type="InterPro" id="IPR043735">
    <property type="entry name" value="DUF5680"/>
</dbReference>
<reference evidence="3" key="1">
    <citation type="journal article" date="2019" name="Int. J. Syst. Evol. Microbiol.">
        <title>The Global Catalogue of Microorganisms (GCM) 10K type strain sequencing project: providing services to taxonomists for standard genome sequencing and annotation.</title>
        <authorList>
            <consortium name="The Broad Institute Genomics Platform"/>
            <consortium name="The Broad Institute Genome Sequencing Center for Infectious Disease"/>
            <person name="Wu L."/>
            <person name="Ma J."/>
        </authorList>
    </citation>
    <scope>NUCLEOTIDE SEQUENCE [LARGE SCALE GENOMIC DNA]</scope>
    <source>
        <strain evidence="3">JCM 13249</strain>
    </source>
</reference>
<dbReference type="EMBL" id="BAAALS010000012">
    <property type="protein sequence ID" value="GAA1755100.1"/>
    <property type="molecule type" value="Genomic_DNA"/>
</dbReference>
<name>A0ABP4WQ02_9ACTN</name>